<dbReference type="RefSeq" id="WP_111886070.1">
    <property type="nucleotide sequence ID" value="NZ_CP048660.1"/>
</dbReference>
<organism evidence="2 3">
    <name type="scientific">Acinetobacter piscicola</name>
    <dbReference type="NCBI Taxonomy" id="2006115"/>
    <lineage>
        <taxon>Bacteria</taxon>
        <taxon>Pseudomonadati</taxon>
        <taxon>Pseudomonadota</taxon>
        <taxon>Gammaproteobacteria</taxon>
        <taxon>Moraxellales</taxon>
        <taxon>Moraxellaceae</taxon>
        <taxon>Acinetobacter</taxon>
    </lineage>
</organism>
<feature type="domain" description="HTH cro/C1-type" evidence="1">
    <location>
        <begin position="24"/>
        <end position="78"/>
    </location>
</feature>
<protein>
    <submittedName>
        <fullName evidence="2">Helix-turn-helix transcriptional regulator</fullName>
    </submittedName>
</protein>
<dbReference type="GO" id="GO:0003677">
    <property type="term" value="F:DNA binding"/>
    <property type="evidence" value="ECO:0007669"/>
    <property type="project" value="InterPro"/>
</dbReference>
<sequence>MKRAASDFMLEGVEDLLVQIGSNIKTARMNRNMTISELANRVHVDEKTISRLESGKPSSNLKNLISILVVFGLEDSLLSIANPQNDEVGKALATKKVRVRANNKSEDMSDDF</sequence>
<dbReference type="SUPFAM" id="SSF47413">
    <property type="entry name" value="lambda repressor-like DNA-binding domains"/>
    <property type="match status" value="1"/>
</dbReference>
<dbReference type="EMBL" id="CP048660">
    <property type="protein sequence ID" value="QOW48075.1"/>
    <property type="molecule type" value="Genomic_DNA"/>
</dbReference>
<keyword evidence="3" id="KW-1185">Reference proteome</keyword>
<dbReference type="CDD" id="cd00093">
    <property type="entry name" value="HTH_XRE"/>
    <property type="match status" value="1"/>
</dbReference>
<evidence type="ECO:0000313" key="2">
    <source>
        <dbReference type="EMBL" id="QOW48075.1"/>
    </source>
</evidence>
<keyword evidence="2" id="KW-0614">Plasmid</keyword>
<dbReference type="Proteomes" id="UP000593966">
    <property type="component" value="Plasmid pYH12207-1"/>
</dbReference>
<dbReference type="SMART" id="SM00530">
    <property type="entry name" value="HTH_XRE"/>
    <property type="match status" value="1"/>
</dbReference>
<proteinExistence type="predicted"/>
<dbReference type="Pfam" id="PF01381">
    <property type="entry name" value="HTH_3"/>
    <property type="match status" value="1"/>
</dbReference>
<dbReference type="InterPro" id="IPR010982">
    <property type="entry name" value="Lambda_DNA-bd_dom_sf"/>
</dbReference>
<reference evidence="2 3" key="1">
    <citation type="submission" date="2020-02" db="EMBL/GenBank/DDBJ databases">
        <title>Tigecycline-resistant Acinetobacter species from pigs and migratory birds.</title>
        <authorList>
            <person name="Chen C."/>
            <person name="Sun J."/>
            <person name="Liao X.-P."/>
            <person name="Liu Y.-H."/>
        </authorList>
    </citation>
    <scope>NUCLEOTIDE SEQUENCE [LARGE SCALE GENOMIC DNA]</scope>
    <source>
        <strain evidence="2 3">YH12207_T</strain>
        <plasmid evidence="2 3">pYH12207-1</plasmid>
    </source>
</reference>
<evidence type="ECO:0000313" key="3">
    <source>
        <dbReference type="Proteomes" id="UP000593966"/>
    </source>
</evidence>
<dbReference type="Gene3D" id="1.10.260.40">
    <property type="entry name" value="lambda repressor-like DNA-binding domains"/>
    <property type="match status" value="1"/>
</dbReference>
<name>A0A7S6W042_9GAMM</name>
<gene>
    <name evidence="2" type="ORF">G0028_19575</name>
</gene>
<dbReference type="PROSITE" id="PS50943">
    <property type="entry name" value="HTH_CROC1"/>
    <property type="match status" value="1"/>
</dbReference>
<dbReference type="AlphaFoldDB" id="A0A7S6W042"/>
<accession>A0A7S6W042</accession>
<dbReference type="InterPro" id="IPR001387">
    <property type="entry name" value="Cro/C1-type_HTH"/>
</dbReference>
<evidence type="ECO:0000259" key="1">
    <source>
        <dbReference type="PROSITE" id="PS50943"/>
    </source>
</evidence>
<geneLocation type="plasmid" evidence="2 3">
    <name>pYH12207-1</name>
</geneLocation>